<sequence>MLPPGHITVDAFSIDSQSRWYVAGSSDIDNKPTLWRVASTLDSYEIIAEGDRLIDVQVTLDGSNVFAVTANSAIRSYHTDVKDTFDIIEPEDASFSWSGVAYDDSSNTLYATASKKNVVYQYTKIGDSWSSRTLVAGKPSFEASDGADGLDTPTVVRWHDGFLFIRVHSGNDGIWQWKPFDSEATQTFTDIYVYGSRGLAISPDNYVYYSKTNNKVYRKPIVNPPIGPGEIFAGACGCGSAPNQFCNSKNSNLVTFLPSGQIIIQDYPDLYGNPDDLRYRWVSWDPEKLPIPACSSSTTTTSGPVTSTTTTSGPVT</sequence>
<dbReference type="InterPro" id="IPR011042">
    <property type="entry name" value="6-blade_b-propeller_TolB-like"/>
</dbReference>
<gene>
    <name evidence="2" type="ORF">FOL47_002801</name>
</gene>
<dbReference type="EMBL" id="JAAPAO010000180">
    <property type="protein sequence ID" value="KAF4668982.1"/>
    <property type="molecule type" value="Genomic_DNA"/>
</dbReference>
<feature type="region of interest" description="Disordered" evidence="1">
    <location>
        <begin position="293"/>
        <end position="316"/>
    </location>
</feature>
<evidence type="ECO:0000313" key="3">
    <source>
        <dbReference type="Proteomes" id="UP000591131"/>
    </source>
</evidence>
<dbReference type="AlphaFoldDB" id="A0A7J6MBL0"/>
<evidence type="ECO:0000313" key="2">
    <source>
        <dbReference type="EMBL" id="KAF4668982.1"/>
    </source>
</evidence>
<comment type="caution">
    <text evidence="2">The sequence shown here is derived from an EMBL/GenBank/DDBJ whole genome shotgun (WGS) entry which is preliminary data.</text>
</comment>
<evidence type="ECO:0000256" key="1">
    <source>
        <dbReference type="SAM" id="MobiDB-lite"/>
    </source>
</evidence>
<keyword evidence="3" id="KW-1185">Reference proteome</keyword>
<proteinExistence type="predicted"/>
<feature type="compositionally biased region" description="Low complexity" evidence="1">
    <location>
        <begin position="295"/>
        <end position="316"/>
    </location>
</feature>
<accession>A0A7J6MBL0</accession>
<protein>
    <submittedName>
        <fullName evidence="2">Uncharacterized protein</fullName>
    </submittedName>
</protein>
<reference evidence="2 3" key="1">
    <citation type="submission" date="2020-04" db="EMBL/GenBank/DDBJ databases">
        <title>Perkinsus chesapeaki whole genome sequence.</title>
        <authorList>
            <person name="Bogema D.R."/>
        </authorList>
    </citation>
    <scope>NUCLEOTIDE SEQUENCE [LARGE SCALE GENOMIC DNA]</scope>
    <source>
        <strain evidence="2">ATCC PRA-425</strain>
    </source>
</reference>
<feature type="non-terminal residue" evidence="2">
    <location>
        <position position="316"/>
    </location>
</feature>
<dbReference type="OrthoDB" id="10323498at2759"/>
<organism evidence="2 3">
    <name type="scientific">Perkinsus chesapeaki</name>
    <name type="common">Clam parasite</name>
    <name type="synonym">Perkinsus andrewsi</name>
    <dbReference type="NCBI Taxonomy" id="330153"/>
    <lineage>
        <taxon>Eukaryota</taxon>
        <taxon>Sar</taxon>
        <taxon>Alveolata</taxon>
        <taxon>Perkinsozoa</taxon>
        <taxon>Perkinsea</taxon>
        <taxon>Perkinsida</taxon>
        <taxon>Perkinsidae</taxon>
        <taxon>Perkinsus</taxon>
    </lineage>
</organism>
<dbReference type="SUPFAM" id="SSF101898">
    <property type="entry name" value="NHL repeat"/>
    <property type="match status" value="1"/>
</dbReference>
<dbReference type="Proteomes" id="UP000591131">
    <property type="component" value="Unassembled WGS sequence"/>
</dbReference>
<dbReference type="Gene3D" id="2.120.10.30">
    <property type="entry name" value="TolB, C-terminal domain"/>
    <property type="match status" value="1"/>
</dbReference>
<name>A0A7J6MBL0_PERCH</name>